<comment type="caution">
    <text evidence="2">The sequence shown here is derived from an EMBL/GenBank/DDBJ whole genome shotgun (WGS) entry which is preliminary data.</text>
</comment>
<sequence>MPRAADRGDERPDRGEADERGEPVPPNLHREAGDREPPARAAPAALGRAPGQFEPGTMSPCVAVRARSKRDATSDQCAMFQNAFT</sequence>
<feature type="region of interest" description="Disordered" evidence="1">
    <location>
        <begin position="1"/>
        <end position="58"/>
    </location>
</feature>
<name>A0A917PB96_9MICO</name>
<reference evidence="2" key="2">
    <citation type="submission" date="2020-09" db="EMBL/GenBank/DDBJ databases">
        <authorList>
            <person name="Sun Q."/>
            <person name="Zhou Y."/>
        </authorList>
    </citation>
    <scope>NUCLEOTIDE SEQUENCE</scope>
    <source>
        <strain evidence="2">CGMCC 1.8984</strain>
    </source>
</reference>
<feature type="compositionally biased region" description="Basic and acidic residues" evidence="1">
    <location>
        <begin position="1"/>
        <end position="38"/>
    </location>
</feature>
<dbReference type="AlphaFoldDB" id="A0A917PB96"/>
<reference evidence="2" key="1">
    <citation type="journal article" date="2014" name="Int. J. Syst. Evol. Microbiol.">
        <title>Complete genome sequence of Corynebacterium casei LMG S-19264T (=DSM 44701T), isolated from a smear-ripened cheese.</title>
        <authorList>
            <consortium name="US DOE Joint Genome Institute (JGI-PGF)"/>
            <person name="Walter F."/>
            <person name="Albersmeier A."/>
            <person name="Kalinowski J."/>
            <person name="Ruckert C."/>
        </authorList>
    </citation>
    <scope>NUCLEOTIDE SEQUENCE</scope>
    <source>
        <strain evidence="2">CGMCC 1.8984</strain>
    </source>
</reference>
<accession>A0A917PB96</accession>
<evidence type="ECO:0000256" key="1">
    <source>
        <dbReference type="SAM" id="MobiDB-lite"/>
    </source>
</evidence>
<protein>
    <submittedName>
        <fullName evidence="2">Uncharacterized protein</fullName>
    </submittedName>
</protein>
<keyword evidence="3" id="KW-1185">Reference proteome</keyword>
<gene>
    <name evidence="2" type="ORF">GCM10011372_04370</name>
</gene>
<evidence type="ECO:0000313" key="3">
    <source>
        <dbReference type="Proteomes" id="UP000636956"/>
    </source>
</evidence>
<feature type="compositionally biased region" description="Low complexity" evidence="1">
    <location>
        <begin position="39"/>
        <end position="51"/>
    </location>
</feature>
<dbReference type="EMBL" id="BMMD01000001">
    <property type="protein sequence ID" value="GGJ69664.1"/>
    <property type="molecule type" value="Genomic_DNA"/>
</dbReference>
<evidence type="ECO:0000313" key="2">
    <source>
        <dbReference type="EMBL" id="GGJ69664.1"/>
    </source>
</evidence>
<dbReference type="Proteomes" id="UP000636956">
    <property type="component" value="Unassembled WGS sequence"/>
</dbReference>
<organism evidence="2 3">
    <name type="scientific">Agromyces bauzanensis</name>
    <dbReference type="NCBI Taxonomy" id="1308924"/>
    <lineage>
        <taxon>Bacteria</taxon>
        <taxon>Bacillati</taxon>
        <taxon>Actinomycetota</taxon>
        <taxon>Actinomycetes</taxon>
        <taxon>Micrococcales</taxon>
        <taxon>Microbacteriaceae</taxon>
        <taxon>Agromyces</taxon>
    </lineage>
</organism>
<proteinExistence type="predicted"/>